<proteinExistence type="predicted"/>
<comment type="caution">
    <text evidence="2">The sequence shown here is derived from an EMBL/GenBank/DDBJ whole genome shotgun (WGS) entry which is preliminary data.</text>
</comment>
<dbReference type="EMBL" id="DVFI01000086">
    <property type="protein sequence ID" value="HIQ63037.1"/>
    <property type="molecule type" value="Genomic_DNA"/>
</dbReference>
<evidence type="ECO:0000256" key="1">
    <source>
        <dbReference type="SAM" id="Coils"/>
    </source>
</evidence>
<organism evidence="2 3">
    <name type="scientific">Candidatus Avichristensenella intestinipullorum</name>
    <dbReference type="NCBI Taxonomy" id="2840693"/>
    <lineage>
        <taxon>Bacteria</taxon>
        <taxon>Bacillati</taxon>
        <taxon>Bacillota</taxon>
        <taxon>Clostridia</taxon>
        <taxon>Candidatus Avichristensenella</taxon>
    </lineage>
</organism>
<reference evidence="2" key="1">
    <citation type="submission" date="2020-10" db="EMBL/GenBank/DDBJ databases">
        <authorList>
            <person name="Gilroy R."/>
        </authorList>
    </citation>
    <scope>NUCLEOTIDE SEQUENCE</scope>
    <source>
        <strain evidence="2">ChiHile30-977</strain>
    </source>
</reference>
<dbReference type="Proteomes" id="UP000886819">
    <property type="component" value="Unassembled WGS sequence"/>
</dbReference>
<evidence type="ECO:0000313" key="3">
    <source>
        <dbReference type="Proteomes" id="UP000886819"/>
    </source>
</evidence>
<protein>
    <recommendedName>
        <fullName evidence="4">ATPase</fullName>
    </recommendedName>
</protein>
<keyword evidence="1" id="KW-0175">Coiled coil</keyword>
<sequence length="194" mass="22258">MDSDMFTLIAEMEAHLENCKKVPFTNQYMVDRDALIALAQQMRDVMPEAIKEANRILKQESRIMQDAKKHYDNLVAEAEAKAKSLRMESQQRAEALATSSRQQADELLAESHRRADEMLNAAERKAEELVSQTAVMTRAEQQANEMLANARGEAQRLRMMALDHCTEMFKRAEDEAITVANELRDARMQLDQER</sequence>
<dbReference type="AlphaFoldDB" id="A0A9D1CIU1"/>
<feature type="coiled-coil region" evidence="1">
    <location>
        <begin position="50"/>
        <end position="88"/>
    </location>
</feature>
<evidence type="ECO:0008006" key="4">
    <source>
        <dbReference type="Google" id="ProtNLM"/>
    </source>
</evidence>
<feature type="coiled-coil region" evidence="1">
    <location>
        <begin position="112"/>
        <end position="189"/>
    </location>
</feature>
<reference evidence="2" key="2">
    <citation type="journal article" date="2021" name="PeerJ">
        <title>Extensive microbial diversity within the chicken gut microbiome revealed by metagenomics and culture.</title>
        <authorList>
            <person name="Gilroy R."/>
            <person name="Ravi A."/>
            <person name="Getino M."/>
            <person name="Pursley I."/>
            <person name="Horton D.L."/>
            <person name="Alikhan N.F."/>
            <person name="Baker D."/>
            <person name="Gharbi K."/>
            <person name="Hall N."/>
            <person name="Watson M."/>
            <person name="Adriaenssens E.M."/>
            <person name="Foster-Nyarko E."/>
            <person name="Jarju S."/>
            <person name="Secka A."/>
            <person name="Antonio M."/>
            <person name="Oren A."/>
            <person name="Chaudhuri R.R."/>
            <person name="La Ragione R."/>
            <person name="Hildebrand F."/>
            <person name="Pallen M.J."/>
        </authorList>
    </citation>
    <scope>NUCLEOTIDE SEQUENCE</scope>
    <source>
        <strain evidence="2">ChiHile30-977</strain>
    </source>
</reference>
<accession>A0A9D1CIU1</accession>
<name>A0A9D1CIU1_9FIRM</name>
<gene>
    <name evidence="2" type="ORF">IAA66_05550</name>
</gene>
<evidence type="ECO:0000313" key="2">
    <source>
        <dbReference type="EMBL" id="HIQ63037.1"/>
    </source>
</evidence>